<proteinExistence type="predicted"/>
<reference evidence="9 10" key="1">
    <citation type="journal article" date="2014" name="World J. Microbiol. Biotechnol.">
        <title>Biodiversity and physiological characteristics of Antarctic and Arctic lichens-associated bacteria.</title>
        <authorList>
            <person name="Lee Y.M."/>
            <person name="Kim E.H."/>
            <person name="Lee H.K."/>
            <person name="Hong S.G."/>
        </authorList>
    </citation>
    <scope>NUCLEOTIDE SEQUENCE [LARGE SCALE GENOMIC DNA]</scope>
    <source>
        <strain evidence="9 10">PAMC 26569</strain>
    </source>
</reference>
<keyword evidence="5" id="KW-0804">Transcription</keyword>
<protein>
    <submittedName>
        <fullName evidence="9">Response regulator</fullName>
    </submittedName>
</protein>
<dbReference type="Gene3D" id="3.40.50.2300">
    <property type="match status" value="1"/>
</dbReference>
<evidence type="ECO:0000259" key="8">
    <source>
        <dbReference type="PROSITE" id="PS50110"/>
    </source>
</evidence>
<dbReference type="GO" id="GO:0032993">
    <property type="term" value="C:protein-DNA complex"/>
    <property type="evidence" value="ECO:0007669"/>
    <property type="project" value="TreeGrafter"/>
</dbReference>
<evidence type="ECO:0000313" key="10">
    <source>
        <dbReference type="Proteomes" id="UP000500767"/>
    </source>
</evidence>
<dbReference type="KEGG" id="lck:HN018_01015"/>
<dbReference type="SUPFAM" id="SSF46894">
    <property type="entry name" value="C-terminal effector domain of the bipartite response regulators"/>
    <property type="match status" value="1"/>
</dbReference>
<dbReference type="GO" id="GO:0005829">
    <property type="term" value="C:cytosol"/>
    <property type="evidence" value="ECO:0007669"/>
    <property type="project" value="TreeGrafter"/>
</dbReference>
<keyword evidence="1 6" id="KW-0597">Phosphoprotein</keyword>
<dbReference type="SMART" id="SM00448">
    <property type="entry name" value="REC"/>
    <property type="match status" value="1"/>
</dbReference>
<feature type="domain" description="HTH luxR-type" evidence="7">
    <location>
        <begin position="226"/>
        <end position="291"/>
    </location>
</feature>
<dbReference type="InterPro" id="IPR000792">
    <property type="entry name" value="Tscrpt_reg_LuxR_C"/>
</dbReference>
<dbReference type="InterPro" id="IPR039420">
    <property type="entry name" value="WalR-like"/>
</dbReference>
<dbReference type="PANTHER" id="PTHR48111:SF1">
    <property type="entry name" value="TWO-COMPONENT RESPONSE REGULATOR ORR33"/>
    <property type="match status" value="1"/>
</dbReference>
<dbReference type="Proteomes" id="UP000500767">
    <property type="component" value="Chromosome"/>
</dbReference>
<dbReference type="AlphaFoldDB" id="A0A6M8HEJ6"/>
<dbReference type="InterPro" id="IPR036388">
    <property type="entry name" value="WH-like_DNA-bd_sf"/>
</dbReference>
<dbReference type="PANTHER" id="PTHR48111">
    <property type="entry name" value="REGULATOR OF RPOS"/>
    <property type="match status" value="1"/>
</dbReference>
<evidence type="ECO:0000313" key="9">
    <source>
        <dbReference type="EMBL" id="QKE88820.1"/>
    </source>
</evidence>
<evidence type="ECO:0000256" key="1">
    <source>
        <dbReference type="ARBA" id="ARBA00022553"/>
    </source>
</evidence>
<dbReference type="Pfam" id="PF00072">
    <property type="entry name" value="Response_reg"/>
    <property type="match status" value="1"/>
</dbReference>
<sequence>MSPRGCVLVVDDAPETLGLLDTVLEDAGYVVLMAQSAQAAFTVLDHNRPDIILMDAVMPGMGGLEACLRLKATAALAAIPIVFMTGISETEHVVRAFEAGAADYVTKPLQLDEVLARLKVHLLAAQRAQVAHRALDGAGRFLFAVDPSGRLLWATPQAASLLARDEAPVSEQLARQLAAGSMAPGSLLPASSGTTGADVRISFVGVPAPDELLLRVSAHAVQPERILKERLDLTSREAQVLLWLSYGKATRDIADILKLSPRTVDKHLEQVYNKLGIANRASAASLATQTISDFNG</sequence>
<keyword evidence="10" id="KW-1185">Reference proteome</keyword>
<dbReference type="RefSeq" id="WP_171832783.1">
    <property type="nucleotide sequence ID" value="NZ_CP053708.1"/>
</dbReference>
<dbReference type="InterPro" id="IPR011006">
    <property type="entry name" value="CheY-like_superfamily"/>
</dbReference>
<evidence type="ECO:0000256" key="3">
    <source>
        <dbReference type="ARBA" id="ARBA00023015"/>
    </source>
</evidence>
<keyword evidence="4" id="KW-0238">DNA-binding</keyword>
<dbReference type="GO" id="GO:0000156">
    <property type="term" value="F:phosphorelay response regulator activity"/>
    <property type="evidence" value="ECO:0007669"/>
    <property type="project" value="TreeGrafter"/>
</dbReference>
<feature type="modified residue" description="4-aspartylphosphate" evidence="6">
    <location>
        <position position="55"/>
    </location>
</feature>
<dbReference type="PROSITE" id="PS50043">
    <property type="entry name" value="HTH_LUXR_2"/>
    <property type="match status" value="1"/>
</dbReference>
<dbReference type="InterPro" id="IPR001789">
    <property type="entry name" value="Sig_transdc_resp-reg_receiver"/>
</dbReference>
<keyword evidence="2" id="KW-0902">Two-component regulatory system</keyword>
<feature type="domain" description="Response regulatory" evidence="8">
    <location>
        <begin position="6"/>
        <end position="122"/>
    </location>
</feature>
<dbReference type="EMBL" id="CP053708">
    <property type="protein sequence ID" value="QKE88820.1"/>
    <property type="molecule type" value="Genomic_DNA"/>
</dbReference>
<dbReference type="SUPFAM" id="SSF52172">
    <property type="entry name" value="CheY-like"/>
    <property type="match status" value="1"/>
</dbReference>
<dbReference type="Gene3D" id="1.10.10.10">
    <property type="entry name" value="Winged helix-like DNA-binding domain superfamily/Winged helix DNA-binding domain"/>
    <property type="match status" value="1"/>
</dbReference>
<keyword evidence="3" id="KW-0805">Transcription regulation</keyword>
<organism evidence="9 10">
    <name type="scientific">Lichenicola cladoniae</name>
    <dbReference type="NCBI Taxonomy" id="1484109"/>
    <lineage>
        <taxon>Bacteria</taxon>
        <taxon>Pseudomonadati</taxon>
        <taxon>Pseudomonadota</taxon>
        <taxon>Alphaproteobacteria</taxon>
        <taxon>Acetobacterales</taxon>
        <taxon>Acetobacteraceae</taxon>
        <taxon>Lichenicola</taxon>
    </lineage>
</organism>
<gene>
    <name evidence="9" type="ORF">HN018_01015</name>
</gene>
<evidence type="ECO:0000256" key="5">
    <source>
        <dbReference type="ARBA" id="ARBA00023163"/>
    </source>
</evidence>
<evidence type="ECO:0000256" key="6">
    <source>
        <dbReference type="PROSITE-ProRule" id="PRU00169"/>
    </source>
</evidence>
<dbReference type="InterPro" id="IPR016032">
    <property type="entry name" value="Sig_transdc_resp-reg_C-effctor"/>
</dbReference>
<name>A0A6M8HEJ6_9PROT</name>
<dbReference type="PRINTS" id="PR00038">
    <property type="entry name" value="HTHLUXR"/>
</dbReference>
<dbReference type="CDD" id="cd06170">
    <property type="entry name" value="LuxR_C_like"/>
    <property type="match status" value="1"/>
</dbReference>
<evidence type="ECO:0000256" key="4">
    <source>
        <dbReference type="ARBA" id="ARBA00023125"/>
    </source>
</evidence>
<evidence type="ECO:0000259" key="7">
    <source>
        <dbReference type="PROSITE" id="PS50043"/>
    </source>
</evidence>
<evidence type="ECO:0000256" key="2">
    <source>
        <dbReference type="ARBA" id="ARBA00023012"/>
    </source>
</evidence>
<dbReference type="GO" id="GO:0000976">
    <property type="term" value="F:transcription cis-regulatory region binding"/>
    <property type="evidence" value="ECO:0007669"/>
    <property type="project" value="TreeGrafter"/>
</dbReference>
<dbReference type="Pfam" id="PF00196">
    <property type="entry name" value="GerE"/>
    <property type="match status" value="1"/>
</dbReference>
<dbReference type="PROSITE" id="PS50110">
    <property type="entry name" value="RESPONSE_REGULATORY"/>
    <property type="match status" value="1"/>
</dbReference>
<dbReference type="SMART" id="SM00421">
    <property type="entry name" value="HTH_LUXR"/>
    <property type="match status" value="1"/>
</dbReference>
<dbReference type="GO" id="GO:0006355">
    <property type="term" value="P:regulation of DNA-templated transcription"/>
    <property type="evidence" value="ECO:0007669"/>
    <property type="project" value="InterPro"/>
</dbReference>
<accession>A0A6M8HEJ6</accession>